<keyword evidence="3" id="KW-0479">Metal-binding</keyword>
<dbReference type="InterPro" id="IPR036398">
    <property type="entry name" value="CA_dom_sf"/>
</dbReference>
<dbReference type="EC" id="4.2.1.1" evidence="2"/>
<evidence type="ECO:0000256" key="4">
    <source>
        <dbReference type="ARBA" id="ARBA00022833"/>
    </source>
</evidence>
<evidence type="ECO:0000313" key="8">
    <source>
        <dbReference type="WBParaSite" id="MCU_014455-RA"/>
    </source>
</evidence>
<evidence type="ECO:0000259" key="7">
    <source>
        <dbReference type="PROSITE" id="PS51144"/>
    </source>
</evidence>
<dbReference type="AlphaFoldDB" id="A0A5K3G1B2"/>
<organism evidence="8">
    <name type="scientific">Mesocestoides corti</name>
    <name type="common">Flatworm</name>
    <dbReference type="NCBI Taxonomy" id="53468"/>
    <lineage>
        <taxon>Eukaryota</taxon>
        <taxon>Metazoa</taxon>
        <taxon>Spiralia</taxon>
        <taxon>Lophotrochozoa</taxon>
        <taxon>Platyhelminthes</taxon>
        <taxon>Cestoda</taxon>
        <taxon>Eucestoda</taxon>
        <taxon>Cyclophyllidea</taxon>
        <taxon>Mesocestoididae</taxon>
        <taxon>Mesocestoides</taxon>
    </lineage>
</organism>
<dbReference type="InterPro" id="IPR001148">
    <property type="entry name" value="CA_dom"/>
</dbReference>
<dbReference type="Pfam" id="PF00194">
    <property type="entry name" value="Carb_anhydrase"/>
    <property type="match status" value="1"/>
</dbReference>
<dbReference type="WBParaSite" id="MCU_014455-RA">
    <property type="protein sequence ID" value="MCU_014455-RA"/>
    <property type="gene ID" value="MCU_014455"/>
</dbReference>
<dbReference type="SMART" id="SM01057">
    <property type="entry name" value="Carb_anhydrase"/>
    <property type="match status" value="1"/>
</dbReference>
<dbReference type="InterPro" id="IPR023561">
    <property type="entry name" value="Carbonic_anhydrase_a-class"/>
</dbReference>
<evidence type="ECO:0000256" key="3">
    <source>
        <dbReference type="ARBA" id="ARBA00022723"/>
    </source>
</evidence>
<dbReference type="PANTHER" id="PTHR18952:SF265">
    <property type="entry name" value="CARBONIC ANHYDRASE"/>
    <property type="match status" value="1"/>
</dbReference>
<protein>
    <recommendedName>
        <fullName evidence="2">carbonic anhydrase</fullName>
        <ecNumber evidence="2">4.2.1.1</ecNumber>
    </recommendedName>
</protein>
<dbReference type="PANTHER" id="PTHR18952">
    <property type="entry name" value="CARBONIC ANHYDRASE"/>
    <property type="match status" value="1"/>
</dbReference>
<evidence type="ECO:0000256" key="5">
    <source>
        <dbReference type="ARBA" id="ARBA00023239"/>
    </source>
</evidence>
<accession>A0A5K3G1B2</accession>
<proteinExistence type="inferred from homology"/>
<dbReference type="PROSITE" id="PS51144">
    <property type="entry name" value="ALPHA_CA_2"/>
    <property type="match status" value="1"/>
</dbReference>
<dbReference type="GO" id="GO:0008270">
    <property type="term" value="F:zinc ion binding"/>
    <property type="evidence" value="ECO:0007669"/>
    <property type="project" value="InterPro"/>
</dbReference>
<evidence type="ECO:0000256" key="1">
    <source>
        <dbReference type="ARBA" id="ARBA00010718"/>
    </source>
</evidence>
<reference evidence="8" key="1">
    <citation type="submission" date="2019-11" db="UniProtKB">
        <authorList>
            <consortium name="WormBaseParasite"/>
        </authorList>
    </citation>
    <scope>IDENTIFICATION</scope>
</reference>
<dbReference type="Gene3D" id="3.10.200.10">
    <property type="entry name" value="Alpha carbonic anhydrase"/>
    <property type="match status" value="1"/>
</dbReference>
<evidence type="ECO:0000256" key="6">
    <source>
        <dbReference type="ARBA" id="ARBA00048348"/>
    </source>
</evidence>
<evidence type="ECO:0000256" key="2">
    <source>
        <dbReference type="ARBA" id="ARBA00012925"/>
    </source>
</evidence>
<comment type="similarity">
    <text evidence="1">Belongs to the alpha-carbonic anhydrase family.</text>
</comment>
<keyword evidence="4" id="KW-0862">Zinc</keyword>
<feature type="domain" description="Alpha-carbonic anhydrase" evidence="7">
    <location>
        <begin position="1"/>
        <end position="140"/>
    </location>
</feature>
<dbReference type="GO" id="GO:0004089">
    <property type="term" value="F:carbonate dehydratase activity"/>
    <property type="evidence" value="ECO:0007669"/>
    <property type="project" value="UniProtKB-EC"/>
</dbReference>
<keyword evidence="5" id="KW-0456">Lyase</keyword>
<dbReference type="CDD" id="cd00326">
    <property type="entry name" value="alpha_CA"/>
    <property type="match status" value="1"/>
</dbReference>
<comment type="catalytic activity">
    <reaction evidence="6">
        <text>hydrogencarbonate + H(+) = CO2 + H2O</text>
        <dbReference type="Rhea" id="RHEA:10748"/>
        <dbReference type="ChEBI" id="CHEBI:15377"/>
        <dbReference type="ChEBI" id="CHEBI:15378"/>
        <dbReference type="ChEBI" id="CHEBI:16526"/>
        <dbReference type="ChEBI" id="CHEBI:17544"/>
        <dbReference type="EC" id="4.2.1.1"/>
    </reaction>
</comment>
<dbReference type="SUPFAM" id="SSF51069">
    <property type="entry name" value="Carbonic anhydrase"/>
    <property type="match status" value="1"/>
</dbReference>
<name>A0A5K3G1B2_MESCO</name>
<sequence>MHIVTYNKHLYNSMLEASDKANGLAVVALFFEEKEDVDLKDTQLFKMSAFLRSAEAVRQPNTSVKLAPFPGEALLDIGKDRGRFYRYEGSLTTPPCTENVVWTVMNKVLPVHPQQLEVLRTLYFPSDEVEQRMVNNYRKI</sequence>